<organism evidence="2 3">
    <name type="scientific">Terrimicrobium sacchariphilum</name>
    <dbReference type="NCBI Taxonomy" id="690879"/>
    <lineage>
        <taxon>Bacteria</taxon>
        <taxon>Pseudomonadati</taxon>
        <taxon>Verrucomicrobiota</taxon>
        <taxon>Terrimicrobiia</taxon>
        <taxon>Terrimicrobiales</taxon>
        <taxon>Terrimicrobiaceae</taxon>
        <taxon>Terrimicrobium</taxon>
    </lineage>
</organism>
<dbReference type="GO" id="GO:0006508">
    <property type="term" value="P:proteolysis"/>
    <property type="evidence" value="ECO:0007669"/>
    <property type="project" value="UniProtKB-KW"/>
</dbReference>
<dbReference type="AlphaFoldDB" id="A0A146GB50"/>
<dbReference type="EMBL" id="BDCO01000002">
    <property type="protein sequence ID" value="GAT33808.1"/>
    <property type="molecule type" value="Genomic_DNA"/>
</dbReference>
<evidence type="ECO:0000259" key="1">
    <source>
        <dbReference type="SMART" id="SM00460"/>
    </source>
</evidence>
<dbReference type="InterPro" id="IPR013589">
    <property type="entry name" value="Bac_transglu_N"/>
</dbReference>
<dbReference type="InterPro" id="IPR038765">
    <property type="entry name" value="Papain-like_cys_pep_sf"/>
</dbReference>
<dbReference type="SMART" id="SM00460">
    <property type="entry name" value="TGc"/>
    <property type="match status" value="1"/>
</dbReference>
<dbReference type="InParanoid" id="A0A146GB50"/>
<proteinExistence type="predicted"/>
<keyword evidence="3" id="KW-1185">Reference proteome</keyword>
<keyword evidence="2" id="KW-0645">Protease</keyword>
<sequence>MLFEITHRTDYRYGRAASEAYIEARLTPPSLAGQEVVDHSIQFLPDAKVSSYVDYFGNHVTFYSMTLRHERLSIVHRSTIRTSEVAHSEAALGVSVAEARQIFTSKLTDLFDYLQPTAAVPTGGPAMEWAGKFFPADLPLGDGLEDLNKAIYEKFEYRSGSTDNSTPLHTVWKQKAGVCQDFSHIMLSVLRTAGIPARYVCGYIESDPPKSEDGSTALVGSIATHAWVEAMTPGMKWIALDPTNNQWCGVRHVTMAYGRDFEDAAPVRGTFKASGTQQMKVKVTMRRLSEK</sequence>
<evidence type="ECO:0000313" key="2">
    <source>
        <dbReference type="EMBL" id="GAT33808.1"/>
    </source>
</evidence>
<dbReference type="RefSeq" id="WP_075079498.1">
    <property type="nucleotide sequence ID" value="NZ_BDCO01000002.1"/>
</dbReference>
<dbReference type="Proteomes" id="UP000076023">
    <property type="component" value="Unassembled WGS sequence"/>
</dbReference>
<dbReference type="PANTHER" id="PTHR33490">
    <property type="entry name" value="BLR5614 PROTEIN-RELATED"/>
    <property type="match status" value="1"/>
</dbReference>
<dbReference type="STRING" id="690879.TSACC_22226"/>
<dbReference type="Pfam" id="PF01841">
    <property type="entry name" value="Transglut_core"/>
    <property type="match status" value="1"/>
</dbReference>
<dbReference type="SUPFAM" id="SSF54001">
    <property type="entry name" value="Cysteine proteinases"/>
    <property type="match status" value="1"/>
</dbReference>
<dbReference type="OrthoDB" id="9787782at2"/>
<gene>
    <name evidence="2" type="ORF">TSACC_22226</name>
</gene>
<dbReference type="PANTHER" id="PTHR33490:SF7">
    <property type="entry name" value="BLR2979 PROTEIN"/>
    <property type="match status" value="1"/>
</dbReference>
<accession>A0A146GB50</accession>
<keyword evidence="2" id="KW-0378">Hydrolase</keyword>
<comment type="caution">
    <text evidence="2">The sequence shown here is derived from an EMBL/GenBank/DDBJ whole genome shotgun (WGS) entry which is preliminary data.</text>
</comment>
<evidence type="ECO:0000313" key="3">
    <source>
        <dbReference type="Proteomes" id="UP000076023"/>
    </source>
</evidence>
<protein>
    <submittedName>
        <fullName evidence="2">Transglutaminase-like enzyme, putative cysteine protease</fullName>
    </submittedName>
</protein>
<feature type="domain" description="Transglutaminase-like" evidence="1">
    <location>
        <begin position="171"/>
        <end position="244"/>
    </location>
</feature>
<reference evidence="3" key="1">
    <citation type="journal article" date="2017" name="Genome Announc.">
        <title>Draft Genome Sequence of Terrimicrobium sacchariphilum NM-5T, a Facultative Anaerobic Soil Bacterium of the Class Spartobacteria.</title>
        <authorList>
            <person name="Qiu Y.L."/>
            <person name="Tourlousse D.M."/>
            <person name="Matsuura N."/>
            <person name="Ohashi A."/>
            <person name="Sekiguchi Y."/>
        </authorList>
    </citation>
    <scope>NUCLEOTIDE SEQUENCE [LARGE SCALE GENOMIC DNA]</scope>
    <source>
        <strain evidence="3">NM-5</strain>
    </source>
</reference>
<dbReference type="Gene3D" id="3.10.620.30">
    <property type="match status" value="1"/>
</dbReference>
<dbReference type="GO" id="GO:0008233">
    <property type="term" value="F:peptidase activity"/>
    <property type="evidence" value="ECO:0007669"/>
    <property type="project" value="UniProtKB-KW"/>
</dbReference>
<name>A0A146GB50_TERSA</name>
<dbReference type="InterPro" id="IPR002931">
    <property type="entry name" value="Transglutaminase-like"/>
</dbReference>
<dbReference type="Pfam" id="PF08379">
    <property type="entry name" value="Bact_transglu_N"/>
    <property type="match status" value="1"/>
</dbReference>